<dbReference type="SMART" id="SM00320">
    <property type="entry name" value="WD40"/>
    <property type="match status" value="1"/>
</dbReference>
<dbReference type="AlphaFoldDB" id="A0A4Y2HNQ6"/>
<dbReference type="InterPro" id="IPR015943">
    <property type="entry name" value="WD40/YVTN_repeat-like_dom_sf"/>
</dbReference>
<dbReference type="PANTHER" id="PTHR19879">
    <property type="entry name" value="TRANSCRIPTION INITIATION FACTOR TFIID"/>
    <property type="match status" value="1"/>
</dbReference>
<dbReference type="GO" id="GO:0016251">
    <property type="term" value="F:RNA polymerase II general transcription initiation factor activity"/>
    <property type="evidence" value="ECO:0007669"/>
    <property type="project" value="TreeGrafter"/>
</dbReference>
<comment type="caution">
    <text evidence="2">The sequence shown here is derived from an EMBL/GenBank/DDBJ whole genome shotgun (WGS) entry which is preliminary data.</text>
</comment>
<keyword evidence="3" id="KW-1185">Reference proteome</keyword>
<dbReference type="InterPro" id="IPR001680">
    <property type="entry name" value="WD40_rpt"/>
</dbReference>
<dbReference type="OrthoDB" id="10266330at2759"/>
<dbReference type="Proteomes" id="UP000499080">
    <property type="component" value="Unassembled WGS sequence"/>
</dbReference>
<accession>A0A4Y2HNQ6</accession>
<reference evidence="2 3" key="1">
    <citation type="journal article" date="2019" name="Sci. Rep.">
        <title>Orb-weaving spider Araneus ventricosus genome elucidates the spidroin gene catalogue.</title>
        <authorList>
            <person name="Kono N."/>
            <person name="Nakamura H."/>
            <person name="Ohtoshi R."/>
            <person name="Moran D.A.P."/>
            <person name="Shinohara A."/>
            <person name="Yoshida Y."/>
            <person name="Fujiwara M."/>
            <person name="Mori M."/>
            <person name="Tomita M."/>
            <person name="Arakawa K."/>
        </authorList>
    </citation>
    <scope>NUCLEOTIDE SEQUENCE [LARGE SCALE GENOMIC DNA]</scope>
</reference>
<dbReference type="GO" id="GO:0005669">
    <property type="term" value="C:transcription factor TFIID complex"/>
    <property type="evidence" value="ECO:0007669"/>
    <property type="project" value="TreeGrafter"/>
</dbReference>
<dbReference type="EMBL" id="BGPR01002051">
    <property type="protein sequence ID" value="GBM66908.1"/>
    <property type="molecule type" value="Genomic_DNA"/>
</dbReference>
<dbReference type="PROSITE" id="PS50294">
    <property type="entry name" value="WD_REPEATS_REGION"/>
    <property type="match status" value="1"/>
</dbReference>
<dbReference type="Gene3D" id="2.130.10.10">
    <property type="entry name" value="YVTN repeat-like/Quinoprotein amine dehydrogenase"/>
    <property type="match status" value="1"/>
</dbReference>
<sequence length="123" mass="13570">VNCADINQENTLIACGFENSTICVGTLDLETIGPEVLFKNKALRKSGHSNDSRIIEHYYTSEFGLNHCLKGHSAMITGLAFAPSGLLMSCSDDTTARAWRMSDFKSISVYRDHGDQIRDIGVR</sequence>
<feature type="repeat" description="WD" evidence="1">
    <location>
        <begin position="69"/>
        <end position="109"/>
    </location>
</feature>
<name>A0A4Y2HNQ6_ARAVE</name>
<dbReference type="GO" id="GO:0006367">
    <property type="term" value="P:transcription initiation at RNA polymerase II promoter"/>
    <property type="evidence" value="ECO:0007669"/>
    <property type="project" value="TreeGrafter"/>
</dbReference>
<evidence type="ECO:0000313" key="3">
    <source>
        <dbReference type="Proteomes" id="UP000499080"/>
    </source>
</evidence>
<dbReference type="PANTHER" id="PTHR19879:SF1">
    <property type="entry name" value="CANNONBALL-RELATED"/>
    <property type="match status" value="1"/>
</dbReference>
<dbReference type="InterPro" id="IPR036322">
    <property type="entry name" value="WD40_repeat_dom_sf"/>
</dbReference>
<evidence type="ECO:0000313" key="2">
    <source>
        <dbReference type="EMBL" id="GBM66908.1"/>
    </source>
</evidence>
<proteinExistence type="predicted"/>
<protein>
    <submittedName>
        <fullName evidence="2">Uncharacterized protein</fullName>
    </submittedName>
</protein>
<organism evidence="2 3">
    <name type="scientific">Araneus ventricosus</name>
    <name type="common">Orbweaver spider</name>
    <name type="synonym">Epeira ventricosa</name>
    <dbReference type="NCBI Taxonomy" id="182803"/>
    <lineage>
        <taxon>Eukaryota</taxon>
        <taxon>Metazoa</taxon>
        <taxon>Ecdysozoa</taxon>
        <taxon>Arthropoda</taxon>
        <taxon>Chelicerata</taxon>
        <taxon>Arachnida</taxon>
        <taxon>Araneae</taxon>
        <taxon>Araneomorphae</taxon>
        <taxon>Entelegynae</taxon>
        <taxon>Araneoidea</taxon>
        <taxon>Araneidae</taxon>
        <taxon>Araneus</taxon>
    </lineage>
</organism>
<gene>
    <name evidence="2" type="ORF">AVEN_263964_1</name>
</gene>
<evidence type="ECO:0000256" key="1">
    <source>
        <dbReference type="PROSITE-ProRule" id="PRU00221"/>
    </source>
</evidence>
<dbReference type="Pfam" id="PF00400">
    <property type="entry name" value="WD40"/>
    <property type="match status" value="1"/>
</dbReference>
<keyword evidence="1" id="KW-0853">WD repeat</keyword>
<feature type="non-terminal residue" evidence="2">
    <location>
        <position position="1"/>
    </location>
</feature>
<dbReference type="SUPFAM" id="SSF50978">
    <property type="entry name" value="WD40 repeat-like"/>
    <property type="match status" value="1"/>
</dbReference>
<dbReference type="PROSITE" id="PS50082">
    <property type="entry name" value="WD_REPEATS_2"/>
    <property type="match status" value="1"/>
</dbReference>